<dbReference type="AlphaFoldDB" id="A0A7K1UXQ7"/>
<evidence type="ECO:0008006" key="3">
    <source>
        <dbReference type="Google" id="ProtNLM"/>
    </source>
</evidence>
<dbReference type="EMBL" id="WRPP01000003">
    <property type="protein sequence ID" value="MVU78969.1"/>
    <property type="molecule type" value="Genomic_DNA"/>
</dbReference>
<dbReference type="RefSeq" id="WP_157388565.1">
    <property type="nucleotide sequence ID" value="NZ_WRPP01000003.1"/>
</dbReference>
<evidence type="ECO:0000313" key="1">
    <source>
        <dbReference type="EMBL" id="MVU78969.1"/>
    </source>
</evidence>
<comment type="caution">
    <text evidence="1">The sequence shown here is derived from an EMBL/GenBank/DDBJ whole genome shotgun (WGS) entry which is preliminary data.</text>
</comment>
<keyword evidence="2" id="KW-1185">Reference proteome</keyword>
<name>A0A7K1UXQ7_9NOCA</name>
<sequence length="135" mass="13957">MVVRGAALIGGIGVAASAVVFGMGSPQASAGPAARDSQVIDCTGRAPAVRPDKLEPGCSASHQYLTDIGWRAWGSDVAVGEGMYHANKCEPACAAGNFETMHAWVVLSDPTSSGMFTKVTVSDDKGQWTTSMPVR</sequence>
<reference evidence="1 2" key="1">
    <citation type="submission" date="2019-12" db="EMBL/GenBank/DDBJ databases">
        <title>Nocardia sp. nov. ET3-3 isolated from soil.</title>
        <authorList>
            <person name="Kanchanasin P."/>
            <person name="Tanasupawat S."/>
            <person name="Yuki M."/>
            <person name="Kudo T."/>
        </authorList>
    </citation>
    <scope>NUCLEOTIDE SEQUENCE [LARGE SCALE GENOMIC DNA]</scope>
    <source>
        <strain evidence="1 2">ET3-3</strain>
    </source>
</reference>
<dbReference type="Proteomes" id="UP000466794">
    <property type="component" value="Unassembled WGS sequence"/>
</dbReference>
<evidence type="ECO:0000313" key="2">
    <source>
        <dbReference type="Proteomes" id="UP000466794"/>
    </source>
</evidence>
<gene>
    <name evidence="1" type="ORF">GPX89_17160</name>
</gene>
<protein>
    <recommendedName>
        <fullName evidence="3">Secreted protein</fullName>
    </recommendedName>
</protein>
<organism evidence="1 2">
    <name type="scientific">Nocardia terrae</name>
    <dbReference type="NCBI Taxonomy" id="2675851"/>
    <lineage>
        <taxon>Bacteria</taxon>
        <taxon>Bacillati</taxon>
        <taxon>Actinomycetota</taxon>
        <taxon>Actinomycetes</taxon>
        <taxon>Mycobacteriales</taxon>
        <taxon>Nocardiaceae</taxon>
        <taxon>Nocardia</taxon>
    </lineage>
</organism>
<proteinExistence type="predicted"/>
<accession>A0A7K1UXQ7</accession>